<dbReference type="GO" id="GO:0005737">
    <property type="term" value="C:cytoplasm"/>
    <property type="evidence" value="ECO:0007669"/>
    <property type="project" value="TreeGrafter"/>
</dbReference>
<keyword evidence="5" id="KW-1185">Reference proteome</keyword>
<keyword evidence="2 4" id="KW-0436">Ligase</keyword>
<dbReference type="PROSITE" id="PS51733">
    <property type="entry name" value="BPL_LPL_CATALYTIC"/>
    <property type="match status" value="1"/>
</dbReference>
<gene>
    <name evidence="4" type="ORF">PRELSG_1220900</name>
</gene>
<dbReference type="PANTHER" id="PTHR12835">
    <property type="entry name" value="BIOTIN PROTEIN LIGASE"/>
    <property type="match status" value="1"/>
</dbReference>
<dbReference type="GO" id="GO:0004077">
    <property type="term" value="F:biotin--[biotin carboxyl-carrier protein] ligase activity"/>
    <property type="evidence" value="ECO:0007669"/>
    <property type="project" value="InterPro"/>
</dbReference>
<evidence type="ECO:0000256" key="2">
    <source>
        <dbReference type="ARBA" id="ARBA00022598"/>
    </source>
</evidence>
<dbReference type="Pfam" id="PF03099">
    <property type="entry name" value="BPL_LplA_LipB"/>
    <property type="match status" value="1"/>
</dbReference>
<dbReference type="KEGG" id="prel:PRELSG_1220900"/>
<evidence type="ECO:0000313" key="4">
    <source>
        <dbReference type="EMBL" id="CRH01325.1"/>
    </source>
</evidence>
<dbReference type="PANTHER" id="PTHR12835:SF5">
    <property type="entry name" value="BIOTIN--PROTEIN LIGASE"/>
    <property type="match status" value="1"/>
</dbReference>
<evidence type="ECO:0000259" key="3">
    <source>
        <dbReference type="PROSITE" id="PS51733"/>
    </source>
</evidence>
<dbReference type="AlphaFoldDB" id="A0A1J1HD29"/>
<dbReference type="Gene3D" id="3.30.930.10">
    <property type="entry name" value="Bira Bifunctional Protein, Domain 2"/>
    <property type="match status" value="1"/>
</dbReference>
<dbReference type="RefSeq" id="XP_028534325.1">
    <property type="nucleotide sequence ID" value="XM_028677991.1"/>
</dbReference>
<organism evidence="4 5">
    <name type="scientific">Plasmodium relictum</name>
    <dbReference type="NCBI Taxonomy" id="85471"/>
    <lineage>
        <taxon>Eukaryota</taxon>
        <taxon>Sar</taxon>
        <taxon>Alveolata</taxon>
        <taxon>Apicomplexa</taxon>
        <taxon>Aconoidasida</taxon>
        <taxon>Haemosporida</taxon>
        <taxon>Plasmodiidae</taxon>
        <taxon>Plasmodium</taxon>
        <taxon>Plasmodium (Haemamoeba)</taxon>
    </lineage>
</organism>
<dbReference type="InterPro" id="IPR004408">
    <property type="entry name" value="Biotin_CoA_COase_ligase"/>
</dbReference>
<dbReference type="OrthoDB" id="10250105at2759"/>
<dbReference type="InterPro" id="IPR045864">
    <property type="entry name" value="aa-tRNA-synth_II/BPL/LPL"/>
</dbReference>
<dbReference type="Proteomes" id="UP000220158">
    <property type="component" value="Chromosome 12"/>
</dbReference>
<name>A0A1J1HD29_PLARL</name>
<dbReference type="EMBL" id="LN835307">
    <property type="protein sequence ID" value="CRH01325.1"/>
    <property type="molecule type" value="Genomic_DNA"/>
</dbReference>
<sequence length="282" mass="32717">MEEKILFQKSYPEYNAFRYHFDVLDSTQLYCKRNIKSFIENGKLKDNYMIIVSSNSQTNGIGTRDTKQNTDRLWLSEKGNIFTTFVFLWNKKDLKKASCLAQTSTVAISKTLEFYDLKAQIKWINDVLINNKKLAGCLVNLYFLDDTSLDDYVCIMVGIGMNVELLDDKDILNNNFTSIKKELEQNFNKLSSIPSVEDVMQKLIENFYLAIKQLYNEGFLSLLDYILPRLLYREKKVLIDQDNNQIIGYLKGLANDGSILLLNDKNQTINVNNGHLFPYEKN</sequence>
<feature type="domain" description="BPL/LPL catalytic" evidence="3">
    <location>
        <begin position="22"/>
        <end position="215"/>
    </location>
</feature>
<dbReference type="VEuPathDB" id="PlasmoDB:PRELSG_1220900"/>
<evidence type="ECO:0000256" key="1">
    <source>
        <dbReference type="ARBA" id="ARBA00009934"/>
    </source>
</evidence>
<accession>A0A1J1HD29</accession>
<dbReference type="GeneID" id="39737453"/>
<protein>
    <submittedName>
        <fullName evidence="4">Biotin protein ligase, putative</fullName>
    </submittedName>
</protein>
<proteinExistence type="inferred from homology"/>
<evidence type="ECO:0000313" key="5">
    <source>
        <dbReference type="Proteomes" id="UP000220158"/>
    </source>
</evidence>
<reference evidence="4 5" key="1">
    <citation type="submission" date="2015-04" db="EMBL/GenBank/DDBJ databases">
        <authorList>
            <consortium name="Pathogen Informatics"/>
        </authorList>
    </citation>
    <scope>NUCLEOTIDE SEQUENCE [LARGE SCALE GENOMIC DNA]</scope>
    <source>
        <strain evidence="4 5">SGS1</strain>
    </source>
</reference>
<dbReference type="SUPFAM" id="SSF55681">
    <property type="entry name" value="Class II aaRS and biotin synthetases"/>
    <property type="match status" value="1"/>
</dbReference>
<comment type="similarity">
    <text evidence="1">Belongs to the biotin--protein ligase family.</text>
</comment>
<dbReference type="InterPro" id="IPR004143">
    <property type="entry name" value="BPL_LPL_catalytic"/>
</dbReference>
<dbReference type="NCBIfam" id="TIGR00121">
    <property type="entry name" value="birA_ligase"/>
    <property type="match status" value="1"/>
</dbReference>